<dbReference type="InterPro" id="IPR029061">
    <property type="entry name" value="THDP-binding"/>
</dbReference>
<dbReference type="PANTHER" id="PTHR42818:SF1">
    <property type="entry name" value="SULFOPYRUVATE DECARBOXYLASE"/>
    <property type="match status" value="1"/>
</dbReference>
<protein>
    <submittedName>
        <fullName evidence="6">Phosphonopyruvate decarboxylase</fullName>
    </submittedName>
</protein>
<evidence type="ECO:0000259" key="5">
    <source>
        <dbReference type="Pfam" id="PF02776"/>
    </source>
</evidence>
<evidence type="ECO:0000313" key="6">
    <source>
        <dbReference type="EMBL" id="ROO29714.1"/>
    </source>
</evidence>
<dbReference type="PANTHER" id="PTHR42818">
    <property type="entry name" value="SULFOPYRUVATE DECARBOXYLASE SUBUNIT ALPHA"/>
    <property type="match status" value="1"/>
</dbReference>
<accession>A0A423PVU8</accession>
<dbReference type="InterPro" id="IPR000399">
    <property type="entry name" value="TPP-bd_CS"/>
</dbReference>
<dbReference type="Pfam" id="PF02775">
    <property type="entry name" value="TPP_enzyme_C"/>
    <property type="match status" value="1"/>
</dbReference>
<reference evidence="6 7" key="1">
    <citation type="submission" date="2013-10" db="EMBL/GenBank/DDBJ databases">
        <title>Salinisphaera orenii MK-B5 Genome Sequencing.</title>
        <authorList>
            <person name="Lai Q."/>
            <person name="Li C."/>
            <person name="Shao Z."/>
        </authorList>
    </citation>
    <scope>NUCLEOTIDE SEQUENCE [LARGE SCALE GENOMIC DNA]</scope>
    <source>
        <strain evidence="6 7">MK-B5</strain>
    </source>
</reference>
<keyword evidence="2" id="KW-0786">Thiamine pyrophosphate</keyword>
<dbReference type="Gene3D" id="3.40.50.970">
    <property type="match status" value="2"/>
</dbReference>
<dbReference type="InterPro" id="IPR051818">
    <property type="entry name" value="TPP_dependent_decarboxylase"/>
</dbReference>
<dbReference type="EMBL" id="AYKH01000003">
    <property type="protein sequence ID" value="ROO29714.1"/>
    <property type="molecule type" value="Genomic_DNA"/>
</dbReference>
<dbReference type="RefSeq" id="WP_123630134.1">
    <property type="nucleotide sequence ID" value="NZ_AYKH01000003.1"/>
</dbReference>
<dbReference type="GO" id="GO:0000287">
    <property type="term" value="F:magnesium ion binding"/>
    <property type="evidence" value="ECO:0007669"/>
    <property type="project" value="InterPro"/>
</dbReference>
<dbReference type="AlphaFoldDB" id="A0A423PVU8"/>
<name>A0A423PVU8_9GAMM</name>
<dbReference type="GO" id="GO:0016831">
    <property type="term" value="F:carboxy-lyase activity"/>
    <property type="evidence" value="ECO:0007669"/>
    <property type="project" value="UniProtKB-KW"/>
</dbReference>
<dbReference type="GO" id="GO:0030976">
    <property type="term" value="F:thiamine pyrophosphate binding"/>
    <property type="evidence" value="ECO:0007669"/>
    <property type="project" value="InterPro"/>
</dbReference>
<sequence length="381" mass="39773">MIQASDFIDRIGAHGYDFFAAGPCASFTPLVDTVIDAPGLDYLAVANEGDAVAAAAGHALAGRRAVALMSDAGLGNAVSPLAALTWAFGLPMLLVVSWQGADGDEPQPALLGRITPDLLDRLEIAWERLPEDAGDLEAVLTRAEAHMAETGRPYALIAGGRTFTPAEAGQAQAPSQSRGAITFRPAPRRTPRVTRRDALRRLVGRTDETTDVIITGSDHAGRDLHALADRPNHFYLPDAAARPSMLGLGLALARPDLTVIVIEGDGGALTYMGAMATLGAYGPSNLCQLLLDNGCYESAGGQATVSAGLSFAAIAAATGYRTTYEGHDINLVDRVLEGSSRGPAFSHLHIVADGETGALPRPPLAPSDLRARFMRHIGALG</sequence>
<keyword evidence="7" id="KW-1185">Reference proteome</keyword>
<dbReference type="Pfam" id="PF02776">
    <property type="entry name" value="TPP_enzyme_N"/>
    <property type="match status" value="1"/>
</dbReference>
<dbReference type="InterPro" id="IPR012001">
    <property type="entry name" value="Thiamin_PyroP_enz_TPP-bd_dom"/>
</dbReference>
<evidence type="ECO:0000256" key="1">
    <source>
        <dbReference type="ARBA" id="ARBA00022793"/>
    </source>
</evidence>
<dbReference type="InterPro" id="IPR011766">
    <property type="entry name" value="TPP_enzyme_TPP-bd"/>
</dbReference>
<dbReference type="CDD" id="cd07035">
    <property type="entry name" value="TPP_PYR_POX_like"/>
    <property type="match status" value="1"/>
</dbReference>
<keyword evidence="1" id="KW-0210">Decarboxylase</keyword>
<dbReference type="PROSITE" id="PS00187">
    <property type="entry name" value="TPP_ENZYMES"/>
    <property type="match status" value="1"/>
</dbReference>
<comment type="caution">
    <text evidence="6">The sequence shown here is derived from an EMBL/GenBank/DDBJ whole genome shotgun (WGS) entry which is preliminary data.</text>
</comment>
<evidence type="ECO:0000313" key="7">
    <source>
        <dbReference type="Proteomes" id="UP000283993"/>
    </source>
</evidence>
<dbReference type="SUPFAM" id="SSF52518">
    <property type="entry name" value="Thiamin diphosphate-binding fold (THDP-binding)"/>
    <property type="match status" value="2"/>
</dbReference>
<keyword evidence="3" id="KW-0456">Lyase</keyword>
<evidence type="ECO:0000256" key="2">
    <source>
        <dbReference type="ARBA" id="ARBA00023052"/>
    </source>
</evidence>
<dbReference type="Proteomes" id="UP000283993">
    <property type="component" value="Unassembled WGS sequence"/>
</dbReference>
<feature type="domain" description="Thiamine pyrophosphate enzyme TPP-binding" evidence="4">
    <location>
        <begin position="247"/>
        <end position="309"/>
    </location>
</feature>
<gene>
    <name evidence="6" type="ORF">SAOR_02865</name>
</gene>
<feature type="domain" description="Thiamine pyrophosphate enzyme N-terminal TPP-binding" evidence="5">
    <location>
        <begin position="6"/>
        <end position="104"/>
    </location>
</feature>
<proteinExistence type="predicted"/>
<evidence type="ECO:0000259" key="4">
    <source>
        <dbReference type="Pfam" id="PF02775"/>
    </source>
</evidence>
<keyword evidence="6" id="KW-0670">Pyruvate</keyword>
<evidence type="ECO:0000256" key="3">
    <source>
        <dbReference type="ARBA" id="ARBA00023239"/>
    </source>
</evidence>
<dbReference type="GO" id="GO:0044281">
    <property type="term" value="P:small molecule metabolic process"/>
    <property type="evidence" value="ECO:0007669"/>
    <property type="project" value="UniProtKB-ARBA"/>
</dbReference>
<organism evidence="6 7">
    <name type="scientific">Salinisphaera orenii MK-B5</name>
    <dbReference type="NCBI Taxonomy" id="856730"/>
    <lineage>
        <taxon>Bacteria</taxon>
        <taxon>Pseudomonadati</taxon>
        <taxon>Pseudomonadota</taxon>
        <taxon>Gammaproteobacteria</taxon>
        <taxon>Salinisphaerales</taxon>
        <taxon>Salinisphaeraceae</taxon>
        <taxon>Salinisphaera</taxon>
    </lineage>
</organism>